<keyword evidence="2" id="KW-0808">Transferase</keyword>
<dbReference type="AlphaFoldDB" id="A0A3B0ZJL9"/>
<dbReference type="Pfam" id="PF07793">
    <property type="entry name" value="DUF1631"/>
    <property type="match status" value="1"/>
</dbReference>
<dbReference type="EC" id="2.4.2.4" evidence="2"/>
<proteinExistence type="predicted"/>
<keyword evidence="2" id="KW-0328">Glycosyltransferase</keyword>
<reference evidence="2" key="1">
    <citation type="submission" date="2018-06" db="EMBL/GenBank/DDBJ databases">
        <authorList>
            <person name="Zhirakovskaya E."/>
        </authorList>
    </citation>
    <scope>NUCLEOTIDE SEQUENCE</scope>
</reference>
<name>A0A3B0ZJL9_9ZZZZ</name>
<dbReference type="GO" id="GO:0009032">
    <property type="term" value="F:thymidine phosphorylase activity"/>
    <property type="evidence" value="ECO:0007669"/>
    <property type="project" value="UniProtKB-EC"/>
</dbReference>
<dbReference type="EMBL" id="UOFR01000021">
    <property type="protein sequence ID" value="VAW93658.1"/>
    <property type="molecule type" value="Genomic_DNA"/>
</dbReference>
<evidence type="ECO:0000313" key="2">
    <source>
        <dbReference type="EMBL" id="VAW93658.1"/>
    </source>
</evidence>
<protein>
    <submittedName>
        <fullName evidence="2">Thymidine phosphorylase</fullName>
        <ecNumber evidence="2">2.4.2.4</ecNumber>
    </submittedName>
</protein>
<feature type="region of interest" description="Disordered" evidence="1">
    <location>
        <begin position="1"/>
        <end position="22"/>
    </location>
</feature>
<gene>
    <name evidence="2" type="ORF">MNBD_GAMMA21-3040</name>
</gene>
<sequence length="796" mass="87995">MSSTDNVTYLDPAPSGNSASHVQAHRLHNEFKETTSSHMRKILQGMFDNADDALFKIAENSDKGADKNFYLDSMRIVRLQRESFEKEYFDQLASDFDQYISKSSARMKAVPSEEKIDYDNMELVSEDDLEITIATERLVQKIQSLYVQDLTAINKRMAVLFSVDKVDEDKIPFGAHMLVKAYASAAEKIDLPLEVRIILLKLFDFQCINGLAVFYQTINNKFIEADILPVIKTTYKQGDPAPNLGALPGADPLDLNTDVWGALQGLLSQRPAGMPGGGMNIGAAGGGFAGGAPGMAGFSAGQSGGYYQPGMMPAGGGGGTAGANGPFLMIQPNEMLSSLTNLQKGFDTSALAEGGGALAVGTYVRSQLQVSDADGNISRGIQQLDNDLIDVVCLIFEYILDDPQLPTGAKASIARLQIPMLKVAMLDKEFFSMNGHPARNLLNKLAQSALGLDESSDIDNPILTKINEITETILHEFADNIDLFSMLDSDFSEFLLEHNAQESNSLSDIEKRLKEREELALARAWVRETLESHLLGRELPAVVADIILGPWKDVMLHTYLQEGENNSLWKTQIRFIDVLVWSIEPKQKNVDRKKLGKIIQHLIVTLRQGLEQIDYPEPEIDAVFTYLEPLHMASVRGEEYTNNGVVETDSTLPIELVTNEDGSSEIVDTEEPAADAGMADKVILENIVLESWEESYDPLFDAVDDEYLDLARHMEMGKWVEFKSEDGKSRRAKLAWKSDLLGEYTFLNWKFDVVADKKLNELAEDLRNGNANIIDDVPLMDRALSAVLTSLTPKAS</sequence>
<accession>A0A3B0ZJL9</accession>
<organism evidence="2">
    <name type="scientific">hydrothermal vent metagenome</name>
    <dbReference type="NCBI Taxonomy" id="652676"/>
    <lineage>
        <taxon>unclassified sequences</taxon>
        <taxon>metagenomes</taxon>
        <taxon>ecological metagenomes</taxon>
    </lineage>
</organism>
<evidence type="ECO:0000256" key="1">
    <source>
        <dbReference type="SAM" id="MobiDB-lite"/>
    </source>
</evidence>
<dbReference type="InterPro" id="IPR012434">
    <property type="entry name" value="DUF1631"/>
</dbReference>